<gene>
    <name evidence="3" type="ORF">GCM10007383_17930</name>
</gene>
<keyword evidence="1" id="KW-0812">Transmembrane</keyword>
<dbReference type="Proteomes" id="UP000634668">
    <property type="component" value="Unassembled WGS sequence"/>
</dbReference>
<evidence type="ECO:0000313" key="3">
    <source>
        <dbReference type="EMBL" id="GGW33283.1"/>
    </source>
</evidence>
<name>A0A918IV21_9FLAO</name>
<dbReference type="AlphaFoldDB" id="A0A918IV21"/>
<keyword evidence="4" id="KW-1185">Reference proteome</keyword>
<keyword evidence="1" id="KW-0472">Membrane</keyword>
<feature type="transmembrane region" description="Helical" evidence="1">
    <location>
        <begin position="96"/>
        <end position="115"/>
    </location>
</feature>
<comment type="caution">
    <text evidence="3">The sequence shown here is derived from an EMBL/GenBank/DDBJ whole genome shotgun (WGS) entry which is preliminary data.</text>
</comment>
<reference evidence="3" key="2">
    <citation type="submission" date="2020-09" db="EMBL/GenBank/DDBJ databases">
        <authorList>
            <person name="Sun Q."/>
            <person name="Kim S."/>
        </authorList>
    </citation>
    <scope>NUCLEOTIDE SEQUENCE</scope>
    <source>
        <strain evidence="3">KCTC 12113</strain>
    </source>
</reference>
<reference evidence="3" key="1">
    <citation type="journal article" date="2014" name="Int. J. Syst. Evol. Microbiol.">
        <title>Complete genome sequence of Corynebacterium casei LMG S-19264T (=DSM 44701T), isolated from a smear-ripened cheese.</title>
        <authorList>
            <consortium name="US DOE Joint Genome Institute (JGI-PGF)"/>
            <person name="Walter F."/>
            <person name="Albersmeier A."/>
            <person name="Kalinowski J."/>
            <person name="Ruckert C."/>
        </authorList>
    </citation>
    <scope>NUCLEOTIDE SEQUENCE</scope>
    <source>
        <strain evidence="3">KCTC 12113</strain>
    </source>
</reference>
<dbReference type="Pfam" id="PF13559">
    <property type="entry name" value="DUF4129"/>
    <property type="match status" value="1"/>
</dbReference>
<keyword evidence="1" id="KW-1133">Transmembrane helix</keyword>
<organism evidence="3 4">
    <name type="scientific">Arenibacter certesii</name>
    <dbReference type="NCBI Taxonomy" id="228955"/>
    <lineage>
        <taxon>Bacteria</taxon>
        <taxon>Pseudomonadati</taxon>
        <taxon>Bacteroidota</taxon>
        <taxon>Flavobacteriia</taxon>
        <taxon>Flavobacteriales</taxon>
        <taxon>Flavobacteriaceae</taxon>
        <taxon>Arenibacter</taxon>
    </lineage>
</organism>
<evidence type="ECO:0000259" key="2">
    <source>
        <dbReference type="Pfam" id="PF13559"/>
    </source>
</evidence>
<evidence type="ECO:0000256" key="1">
    <source>
        <dbReference type="SAM" id="Phobius"/>
    </source>
</evidence>
<protein>
    <recommendedName>
        <fullName evidence="2">Protein-glutamine gamma-glutamyltransferase-like C-terminal domain-containing protein</fullName>
    </recommendedName>
</protein>
<proteinExistence type="predicted"/>
<accession>A0A918IV21</accession>
<dbReference type="EMBL" id="BMWP01000010">
    <property type="protein sequence ID" value="GGW33283.1"/>
    <property type="molecule type" value="Genomic_DNA"/>
</dbReference>
<sequence length="242" mass="27766">MIKAHSTFCTIFSYSLGFPQRNKDTLALAEDNSTAIIPRRFKGDLNERYSGNNFNYDVGDGESQNLISRFLTWLSDWLQKLLGIDLPPGTAQVLEIIVYILMGLLAIYLLIRFLTGEQASAIFSKKATSFGNLDLSEEHIENIDLDSLLATALSQNNYRSAIRYQYLKALKTLSQKEIIVWQYKKTNQDYQNEISRPDIKSVFKEISYLYDYVWYGEQEIDAPKYRAAQIKFDHINKLGGNG</sequence>
<dbReference type="InterPro" id="IPR025403">
    <property type="entry name" value="TgpA-like_C"/>
</dbReference>
<feature type="domain" description="Protein-glutamine gamma-glutamyltransferase-like C-terminal" evidence="2">
    <location>
        <begin position="166"/>
        <end position="229"/>
    </location>
</feature>
<dbReference type="RefSeq" id="WP_157373819.1">
    <property type="nucleotide sequence ID" value="NZ_BMWP01000010.1"/>
</dbReference>
<evidence type="ECO:0000313" key="4">
    <source>
        <dbReference type="Proteomes" id="UP000634668"/>
    </source>
</evidence>